<dbReference type="InParanoid" id="D8QAK9"/>
<dbReference type="PRINTS" id="PR00503">
    <property type="entry name" value="BROMODOMAIN"/>
</dbReference>
<dbReference type="GeneID" id="9588756"/>
<evidence type="ECO:0000256" key="1">
    <source>
        <dbReference type="ARBA" id="ARBA00023117"/>
    </source>
</evidence>
<dbReference type="GO" id="GO:0046982">
    <property type="term" value="F:protein heterodimerization activity"/>
    <property type="evidence" value="ECO:0007669"/>
    <property type="project" value="InterPro"/>
</dbReference>
<dbReference type="eggNOG" id="KOG1472">
    <property type="taxonomic scope" value="Eukaryota"/>
</dbReference>
<feature type="domain" description="Bromo" evidence="4">
    <location>
        <begin position="61"/>
        <end position="131"/>
    </location>
</feature>
<dbReference type="VEuPathDB" id="FungiDB:SCHCODRAFT_02582301"/>
<dbReference type="SMART" id="SM00297">
    <property type="entry name" value="BROMO"/>
    <property type="match status" value="1"/>
</dbReference>
<sequence length="867" mass="93316">MNNLLRTIRERERQNGYSNTDLKRVLADVKAERQANDTGKLADPFYEALDGVLTELRTMTMDNRDAEAFLKPVGKTEAPDYYEVIQEPMDLGTMVKKVRNKIYKSKREFKDDLDRIWDNCFQYNAAENHPLRKCAARLRAKAEVLLQNLTDRKERGDPVIPPELVYTPAKTNGVNGHGAAGRSHTAHSRTPVPVARRHTPGAGSRLAAGPSKRGGDPSKRGGNPEDFPNEPAVPRTMDGMSEFKRLDEQLAALDSAIEGKPGSSSAMAERLRELARGATPIPGLSLSTATKRKLSDEANVDSPPGKRPREGLTDQELYDQEQRELHNLWWQANQKSDLLLGNGLPPITYATSIPARRPKKRRRPPAPPPATANPKSLLSLMNSNIATMRRVRTVNAKLAALDGEGDPTPALSPEAEEARALASEQPWRVPTRGGGRRVGGLELGQENAAACMTWMTRKTLEHTGFQGASKNALDMLSDVAAGYLLNVGRTLRFLSDKFGKKMTPEEIILHTLFESGVSEVQDLERYIADDVERYGARLADNEAKLVRAYRERVTAPDGVVVDEGLFDEDEDEEELDPLARGDLANFLGDEDDYLGLISSGIAADLGVTSLTVPSRLMRGKRARPVVAAQARVQEEDNPHAPPPPFVPLDSNTVEDQIGLLKPFYEDRIRTLRAPPPAAAAVPALPGPSMRPPAPPAPIPPVAAPVPLPPPIAGSSALPNTLPTSISLLPTPTARPDLPPPSPTHPVVLPDDPPSLAQTKIGPLGQITRNAPPKKAEVAAAKRAEKAAKSGSAGAGAGGGGAGEGGAGKKRKSDGEEGPAPKKRKNMGIGSGNWKRKKPGEQGQVGQGQQGQQKQAMAYPAPVVAASA</sequence>
<dbReference type="InterPro" id="IPR036427">
    <property type="entry name" value="Bromodomain-like_sf"/>
</dbReference>
<evidence type="ECO:0000313" key="5">
    <source>
        <dbReference type="EMBL" id="EFI95849.1"/>
    </source>
</evidence>
<dbReference type="HOGENOM" id="CLU_006198_1_0_1"/>
<keyword evidence="1 2" id="KW-0103">Bromodomain</keyword>
<dbReference type="AlphaFoldDB" id="D8QAK9"/>
<name>D8QAK9_SCHCM</name>
<dbReference type="RefSeq" id="XP_003030752.1">
    <property type="nucleotide sequence ID" value="XM_003030706.1"/>
</dbReference>
<feature type="non-terminal residue" evidence="5">
    <location>
        <position position="867"/>
    </location>
</feature>
<feature type="region of interest" description="Disordered" evidence="3">
    <location>
        <begin position="279"/>
        <end position="313"/>
    </location>
</feature>
<dbReference type="GO" id="GO:0006357">
    <property type="term" value="P:regulation of transcription by RNA polymerase II"/>
    <property type="evidence" value="ECO:0007669"/>
    <property type="project" value="TreeGrafter"/>
</dbReference>
<dbReference type="InterPro" id="IPR037782">
    <property type="entry name" value="Spt7"/>
</dbReference>
<evidence type="ECO:0000259" key="4">
    <source>
        <dbReference type="PROSITE" id="PS50014"/>
    </source>
</evidence>
<organism evidence="6">
    <name type="scientific">Schizophyllum commune (strain H4-8 / FGSC 9210)</name>
    <name type="common">Split gill fungus</name>
    <dbReference type="NCBI Taxonomy" id="578458"/>
    <lineage>
        <taxon>Eukaryota</taxon>
        <taxon>Fungi</taxon>
        <taxon>Dikarya</taxon>
        <taxon>Basidiomycota</taxon>
        <taxon>Agaricomycotina</taxon>
        <taxon>Agaricomycetes</taxon>
        <taxon>Agaricomycetidae</taxon>
        <taxon>Agaricales</taxon>
        <taxon>Schizophyllaceae</taxon>
        <taxon>Schizophyllum</taxon>
    </lineage>
</organism>
<reference evidence="5 6" key="1">
    <citation type="journal article" date="2010" name="Nat. Biotechnol.">
        <title>Genome sequence of the model mushroom Schizophyllum commune.</title>
        <authorList>
            <person name="Ohm R.A."/>
            <person name="de Jong J.F."/>
            <person name="Lugones L.G."/>
            <person name="Aerts A."/>
            <person name="Kothe E."/>
            <person name="Stajich J.E."/>
            <person name="de Vries R.P."/>
            <person name="Record E."/>
            <person name="Levasseur A."/>
            <person name="Baker S.E."/>
            <person name="Bartholomew K.A."/>
            <person name="Coutinho P.M."/>
            <person name="Erdmann S."/>
            <person name="Fowler T.J."/>
            <person name="Gathman A.C."/>
            <person name="Lombard V."/>
            <person name="Henrissat B."/>
            <person name="Knabe N."/>
            <person name="Kuees U."/>
            <person name="Lilly W.W."/>
            <person name="Lindquist E."/>
            <person name="Lucas S."/>
            <person name="Magnuson J.K."/>
            <person name="Piumi F."/>
            <person name="Raudaskoski M."/>
            <person name="Salamov A."/>
            <person name="Schmutz J."/>
            <person name="Schwarze F.W.M.R."/>
            <person name="vanKuyk P.A."/>
            <person name="Horton J.S."/>
            <person name="Grigoriev I.V."/>
            <person name="Woesten H.A.B."/>
        </authorList>
    </citation>
    <scope>NUCLEOTIDE SEQUENCE [LARGE SCALE GENOMIC DNA]</scope>
    <source>
        <strain evidence="6">H4-8 / FGSC 9210</strain>
    </source>
</reference>
<dbReference type="GO" id="GO:0000124">
    <property type="term" value="C:SAGA complex"/>
    <property type="evidence" value="ECO:0007669"/>
    <property type="project" value="InterPro"/>
</dbReference>
<evidence type="ECO:0000256" key="3">
    <source>
        <dbReference type="SAM" id="MobiDB-lite"/>
    </source>
</evidence>
<dbReference type="PANTHER" id="PTHR47343">
    <property type="entry name" value="TRANSCRIPTIONAL ACTIVATOR SPT7"/>
    <property type="match status" value="1"/>
</dbReference>
<dbReference type="KEGG" id="scm:SCHCO_02582301"/>
<dbReference type="STRING" id="578458.D8QAK9"/>
<dbReference type="InterPro" id="IPR001487">
    <property type="entry name" value="Bromodomain"/>
</dbReference>
<dbReference type="Gene3D" id="1.20.920.10">
    <property type="entry name" value="Bromodomain-like"/>
    <property type="match status" value="1"/>
</dbReference>
<evidence type="ECO:0000256" key="2">
    <source>
        <dbReference type="PROSITE-ProRule" id="PRU00035"/>
    </source>
</evidence>
<dbReference type="SUPFAM" id="SSF47370">
    <property type="entry name" value="Bromodomain"/>
    <property type="match status" value="1"/>
</dbReference>
<feature type="region of interest" description="Disordered" evidence="3">
    <location>
        <begin position="349"/>
        <end position="377"/>
    </location>
</feature>
<dbReference type="EMBL" id="GL377308">
    <property type="protein sequence ID" value="EFI95849.1"/>
    <property type="molecule type" value="Genomic_DNA"/>
</dbReference>
<gene>
    <name evidence="5" type="ORF">SCHCODRAFT_110946</name>
</gene>
<protein>
    <recommendedName>
        <fullName evidence="4">Bromo domain-containing protein</fullName>
    </recommendedName>
</protein>
<keyword evidence="6" id="KW-1185">Reference proteome</keyword>
<evidence type="ECO:0000313" key="6">
    <source>
        <dbReference type="Proteomes" id="UP000007431"/>
    </source>
</evidence>
<proteinExistence type="predicted"/>
<dbReference type="Pfam" id="PF00439">
    <property type="entry name" value="Bromodomain"/>
    <property type="match status" value="1"/>
</dbReference>
<dbReference type="FunCoup" id="D8QAK9">
    <property type="interactions" value="18"/>
</dbReference>
<dbReference type="GO" id="GO:0046695">
    <property type="term" value="C:SLIK (SAGA-like) complex"/>
    <property type="evidence" value="ECO:0007669"/>
    <property type="project" value="InterPro"/>
</dbReference>
<dbReference type="CDD" id="cd22927">
    <property type="entry name" value="HFD_SPT7"/>
    <property type="match status" value="1"/>
</dbReference>
<dbReference type="GO" id="GO:0006325">
    <property type="term" value="P:chromatin organization"/>
    <property type="evidence" value="ECO:0007669"/>
    <property type="project" value="UniProtKB-ARBA"/>
</dbReference>
<dbReference type="Proteomes" id="UP000007431">
    <property type="component" value="Unassembled WGS sequence"/>
</dbReference>
<feature type="compositionally biased region" description="Gly residues" evidence="3">
    <location>
        <begin position="792"/>
        <end position="805"/>
    </location>
</feature>
<feature type="compositionally biased region" description="Polar residues" evidence="3">
    <location>
        <begin position="716"/>
        <end position="726"/>
    </location>
</feature>
<dbReference type="Gene3D" id="1.10.20.10">
    <property type="entry name" value="Histone, subunit A"/>
    <property type="match status" value="1"/>
</dbReference>
<dbReference type="PROSITE" id="PS50014">
    <property type="entry name" value="BROMODOMAIN_2"/>
    <property type="match status" value="1"/>
</dbReference>
<feature type="compositionally biased region" description="Basic and acidic residues" evidence="3">
    <location>
        <begin position="773"/>
        <end position="787"/>
    </location>
</feature>
<feature type="region of interest" description="Disordered" evidence="3">
    <location>
        <begin position="154"/>
        <end position="237"/>
    </location>
</feature>
<dbReference type="PANTHER" id="PTHR47343:SF1">
    <property type="entry name" value="TRANSCRIPTIONAL ACTIVATOR SPT7"/>
    <property type="match status" value="1"/>
</dbReference>
<dbReference type="InterPro" id="IPR009072">
    <property type="entry name" value="Histone-fold"/>
</dbReference>
<feature type="compositionally biased region" description="Basic and acidic residues" evidence="3">
    <location>
        <begin position="213"/>
        <end position="223"/>
    </location>
</feature>
<accession>D8QAK9</accession>
<dbReference type="OrthoDB" id="21449at2759"/>
<dbReference type="GO" id="GO:0005198">
    <property type="term" value="F:structural molecule activity"/>
    <property type="evidence" value="ECO:0007669"/>
    <property type="project" value="TreeGrafter"/>
</dbReference>
<feature type="region of interest" description="Disordered" evidence="3">
    <location>
        <begin position="714"/>
        <end position="867"/>
    </location>
</feature>
<dbReference type="OMA" id="YRRSEAK"/>